<dbReference type="SUPFAM" id="SSF53850">
    <property type="entry name" value="Periplasmic binding protein-like II"/>
    <property type="match status" value="1"/>
</dbReference>
<evidence type="ECO:0000313" key="4">
    <source>
        <dbReference type="Proteomes" id="UP000183447"/>
    </source>
</evidence>
<dbReference type="STRING" id="665118.SAMN02983003_1638"/>
<feature type="signal peptide" evidence="2">
    <location>
        <begin position="1"/>
        <end position="22"/>
    </location>
</feature>
<accession>A0A1K2HWI6</accession>
<dbReference type="RefSeq" id="WP_072340722.1">
    <property type="nucleotide sequence ID" value="NZ_FPKU01000001.1"/>
</dbReference>
<dbReference type="PANTHER" id="PTHR42928">
    <property type="entry name" value="TRICARBOXYLATE-BINDING PROTEIN"/>
    <property type="match status" value="1"/>
</dbReference>
<dbReference type="OrthoDB" id="7375033at2"/>
<organism evidence="3 4">
    <name type="scientific">Devosia enhydra</name>
    <dbReference type="NCBI Taxonomy" id="665118"/>
    <lineage>
        <taxon>Bacteria</taxon>
        <taxon>Pseudomonadati</taxon>
        <taxon>Pseudomonadota</taxon>
        <taxon>Alphaproteobacteria</taxon>
        <taxon>Hyphomicrobiales</taxon>
        <taxon>Devosiaceae</taxon>
        <taxon>Devosia</taxon>
    </lineage>
</organism>
<dbReference type="Gene3D" id="3.40.190.150">
    <property type="entry name" value="Bordetella uptake gene, domain 1"/>
    <property type="match status" value="1"/>
</dbReference>
<comment type="similarity">
    <text evidence="1">Belongs to the UPF0065 (bug) family.</text>
</comment>
<dbReference type="Proteomes" id="UP000183447">
    <property type="component" value="Unassembled WGS sequence"/>
</dbReference>
<evidence type="ECO:0000256" key="1">
    <source>
        <dbReference type="ARBA" id="ARBA00006987"/>
    </source>
</evidence>
<evidence type="ECO:0000313" key="3">
    <source>
        <dbReference type="EMBL" id="SFZ83429.1"/>
    </source>
</evidence>
<proteinExistence type="inferred from homology"/>
<keyword evidence="3" id="KW-0675">Receptor</keyword>
<dbReference type="Pfam" id="PF03401">
    <property type="entry name" value="TctC"/>
    <property type="match status" value="1"/>
</dbReference>
<dbReference type="Gene3D" id="3.40.190.10">
    <property type="entry name" value="Periplasmic binding protein-like II"/>
    <property type="match status" value="1"/>
</dbReference>
<dbReference type="InterPro" id="IPR005064">
    <property type="entry name" value="BUG"/>
</dbReference>
<gene>
    <name evidence="3" type="ORF">SAMN02983003_1638</name>
</gene>
<sequence length="322" mass="33352">MIRLIATAFALGAAALSGPAAAQDYPNRAISIIVPYAPGGQGDITGRLIAEHLAPRLGQPVTVENKPGANGVIGIDAIAKAAPDGYTIGVVVASHALARALVPNLPYDPVTDFVPITTTARTQMVMVVPPSVEADTVEEFIALAKEKSGELAYKSAGPGSNSHLFGAWFADAAGVDMIHVPYSGSGASMPDFLSGIVQLGFDTLPAVQQYIDSGQLKLLAAGGPERSPQYPDVPTVAEAGVPGFAANSWGMVLAPKGIPAEIVDKLNAEINAVLEMPEVQERFATMGATVVANTPAEALAMLETEEALYTDLIRKLDITLGN</sequence>
<reference evidence="3 4" key="1">
    <citation type="submission" date="2016-11" db="EMBL/GenBank/DDBJ databases">
        <authorList>
            <person name="Jaros S."/>
            <person name="Januszkiewicz K."/>
            <person name="Wedrychowicz H."/>
        </authorList>
    </citation>
    <scope>NUCLEOTIDE SEQUENCE [LARGE SCALE GENOMIC DNA]</scope>
    <source>
        <strain evidence="3 4">ATCC 23634</strain>
    </source>
</reference>
<name>A0A1K2HWI6_9HYPH</name>
<dbReference type="AlphaFoldDB" id="A0A1K2HWI6"/>
<dbReference type="InterPro" id="IPR042100">
    <property type="entry name" value="Bug_dom1"/>
</dbReference>
<dbReference type="PANTHER" id="PTHR42928:SF5">
    <property type="entry name" value="BLR1237 PROTEIN"/>
    <property type="match status" value="1"/>
</dbReference>
<keyword evidence="2" id="KW-0732">Signal</keyword>
<protein>
    <submittedName>
        <fullName evidence="3">Tripartite-type tricarboxylate transporter, receptor component TctC</fullName>
    </submittedName>
</protein>
<feature type="chain" id="PRO_5012362981" evidence="2">
    <location>
        <begin position="23"/>
        <end position="322"/>
    </location>
</feature>
<dbReference type="EMBL" id="FPKU01000001">
    <property type="protein sequence ID" value="SFZ83429.1"/>
    <property type="molecule type" value="Genomic_DNA"/>
</dbReference>
<keyword evidence="4" id="KW-1185">Reference proteome</keyword>
<dbReference type="PIRSF" id="PIRSF017082">
    <property type="entry name" value="YflP"/>
    <property type="match status" value="1"/>
</dbReference>
<evidence type="ECO:0000256" key="2">
    <source>
        <dbReference type="SAM" id="SignalP"/>
    </source>
</evidence>
<dbReference type="CDD" id="cd13578">
    <property type="entry name" value="PBP2_Bug27"/>
    <property type="match status" value="1"/>
</dbReference>